<dbReference type="KEGG" id="sti:Sthe_1078"/>
<proteinExistence type="predicted"/>
<dbReference type="InParanoid" id="D1C2P7"/>
<dbReference type="PANTHER" id="PTHR43031">
    <property type="entry name" value="FAD-DEPENDENT OXIDOREDUCTASE"/>
    <property type="match status" value="1"/>
</dbReference>
<dbReference type="STRING" id="479434.Sthe_1078"/>
<evidence type="ECO:0000313" key="2">
    <source>
        <dbReference type="EMBL" id="ACZ38514.1"/>
    </source>
</evidence>
<organism evidence="2 3">
    <name type="scientific">Sphaerobacter thermophilus (strain ATCC 49802 / DSM 20745 / KCCM 41009 / NCIMB 13125 / S 6022)</name>
    <dbReference type="NCBI Taxonomy" id="479434"/>
    <lineage>
        <taxon>Bacteria</taxon>
        <taxon>Pseudomonadati</taxon>
        <taxon>Thermomicrobiota</taxon>
        <taxon>Thermomicrobia</taxon>
        <taxon>Sphaerobacterales</taxon>
        <taxon>Sphaerobacterineae</taxon>
        <taxon>Sphaerobacteraceae</taxon>
        <taxon>Sphaerobacter</taxon>
    </lineage>
</organism>
<dbReference type="PANTHER" id="PTHR43031:SF16">
    <property type="entry name" value="OXIDOREDUCTASE"/>
    <property type="match status" value="1"/>
</dbReference>
<feature type="domain" description="Rhodanese" evidence="1">
    <location>
        <begin position="24"/>
        <end position="112"/>
    </location>
</feature>
<dbReference type="EMBL" id="CP001823">
    <property type="protein sequence ID" value="ACZ38514.1"/>
    <property type="molecule type" value="Genomic_DNA"/>
</dbReference>
<evidence type="ECO:0000259" key="1">
    <source>
        <dbReference type="PROSITE" id="PS50206"/>
    </source>
</evidence>
<dbReference type="RefSeq" id="WP_012871561.1">
    <property type="nucleotide sequence ID" value="NC_013523.1"/>
</dbReference>
<dbReference type="InterPro" id="IPR036873">
    <property type="entry name" value="Rhodanese-like_dom_sf"/>
</dbReference>
<dbReference type="SMART" id="SM00450">
    <property type="entry name" value="RHOD"/>
    <property type="match status" value="1"/>
</dbReference>
<keyword evidence="3" id="KW-1185">Reference proteome</keyword>
<dbReference type="PROSITE" id="PS50206">
    <property type="entry name" value="RHODANESE_3"/>
    <property type="match status" value="1"/>
</dbReference>
<accession>D1C2P7</accession>
<gene>
    <name evidence="2" type="ordered locus">Sthe_1078</name>
</gene>
<dbReference type="InterPro" id="IPR050229">
    <property type="entry name" value="GlpE_sulfurtransferase"/>
</dbReference>
<dbReference type="InterPro" id="IPR001763">
    <property type="entry name" value="Rhodanese-like_dom"/>
</dbReference>
<reference evidence="3" key="1">
    <citation type="submission" date="2009-11" db="EMBL/GenBank/DDBJ databases">
        <title>The complete chromosome 1 of Sphaerobacter thermophilus DSM 20745.</title>
        <authorList>
            <person name="Lucas S."/>
            <person name="Copeland A."/>
            <person name="Lapidus A."/>
            <person name="Glavina del Rio T."/>
            <person name="Dalin E."/>
            <person name="Tice H."/>
            <person name="Bruce D."/>
            <person name="Goodwin L."/>
            <person name="Pitluck S."/>
            <person name="Kyrpides N."/>
            <person name="Mavromatis K."/>
            <person name="Ivanova N."/>
            <person name="Mikhailova N."/>
            <person name="LaButti K.M."/>
            <person name="Clum A."/>
            <person name="Sun H.I."/>
            <person name="Brettin T."/>
            <person name="Detter J.C."/>
            <person name="Han C."/>
            <person name="Larimer F."/>
            <person name="Land M."/>
            <person name="Hauser L."/>
            <person name="Markowitz V."/>
            <person name="Cheng J.F."/>
            <person name="Hugenholtz P."/>
            <person name="Woyke T."/>
            <person name="Wu D."/>
            <person name="Steenblock K."/>
            <person name="Schneider S."/>
            <person name="Pukall R."/>
            <person name="Goeker M."/>
            <person name="Klenk H.P."/>
            <person name="Eisen J.A."/>
        </authorList>
    </citation>
    <scope>NUCLEOTIDE SEQUENCE [LARGE SCALE GENOMIC DNA]</scope>
    <source>
        <strain evidence="3">ATCC 49802 / DSM 20745 / S 6022</strain>
    </source>
</reference>
<dbReference type="FunCoup" id="D1C2P7">
    <property type="interactions" value="310"/>
</dbReference>
<sequence>MVMVTGKRPVVPEIDPQQAWERASRGDAVIVDVREPDEVAEVAVPGALVIPLGKLDEEVETIPSDREVLFLCRSGNRSAYATDFYRQRGHERTANITGGIIAWTKANLPTTRGR</sequence>
<dbReference type="eggNOG" id="COG0607">
    <property type="taxonomic scope" value="Bacteria"/>
</dbReference>
<dbReference type="HOGENOM" id="CLU_089574_6_3_0"/>
<dbReference type="SUPFAM" id="SSF52821">
    <property type="entry name" value="Rhodanese/Cell cycle control phosphatase"/>
    <property type="match status" value="1"/>
</dbReference>
<name>D1C2P7_SPHTD</name>
<dbReference type="Pfam" id="PF00581">
    <property type="entry name" value="Rhodanese"/>
    <property type="match status" value="1"/>
</dbReference>
<dbReference type="AlphaFoldDB" id="D1C2P7"/>
<dbReference type="OrthoDB" id="9800872at2"/>
<dbReference type="Proteomes" id="UP000002027">
    <property type="component" value="Chromosome 1"/>
</dbReference>
<protein>
    <submittedName>
        <fullName evidence="2">Rhodanese domain protein</fullName>
    </submittedName>
</protein>
<dbReference type="Gene3D" id="3.40.250.10">
    <property type="entry name" value="Rhodanese-like domain"/>
    <property type="match status" value="1"/>
</dbReference>
<evidence type="ECO:0000313" key="3">
    <source>
        <dbReference type="Proteomes" id="UP000002027"/>
    </source>
</evidence>
<dbReference type="CDD" id="cd00158">
    <property type="entry name" value="RHOD"/>
    <property type="match status" value="1"/>
</dbReference>
<reference evidence="2 3" key="2">
    <citation type="journal article" date="2010" name="Stand. Genomic Sci.">
        <title>Complete genome sequence of Desulfohalobium retbaense type strain (HR(100)).</title>
        <authorList>
            <person name="Spring S."/>
            <person name="Nolan M."/>
            <person name="Lapidus A."/>
            <person name="Glavina Del Rio T."/>
            <person name="Copeland A."/>
            <person name="Tice H."/>
            <person name="Cheng J.F."/>
            <person name="Lucas S."/>
            <person name="Land M."/>
            <person name="Chen F."/>
            <person name="Bruce D."/>
            <person name="Goodwin L."/>
            <person name="Pitluck S."/>
            <person name="Ivanova N."/>
            <person name="Mavromatis K."/>
            <person name="Mikhailova N."/>
            <person name="Pati A."/>
            <person name="Chen A."/>
            <person name="Palaniappan K."/>
            <person name="Hauser L."/>
            <person name="Chang Y.J."/>
            <person name="Jeffries C.D."/>
            <person name="Munk C."/>
            <person name="Kiss H."/>
            <person name="Chain P."/>
            <person name="Han C."/>
            <person name="Brettin T."/>
            <person name="Detter J.C."/>
            <person name="Schuler E."/>
            <person name="Goker M."/>
            <person name="Rohde M."/>
            <person name="Bristow J."/>
            <person name="Eisen J.A."/>
            <person name="Markowitz V."/>
            <person name="Hugenholtz P."/>
            <person name="Kyrpides N.C."/>
            <person name="Klenk H.P."/>
        </authorList>
    </citation>
    <scope>NUCLEOTIDE SEQUENCE [LARGE SCALE GENOMIC DNA]</scope>
    <source>
        <strain evidence="3">ATCC 49802 / DSM 20745 / S 6022</strain>
    </source>
</reference>